<evidence type="ECO:0000313" key="2">
    <source>
        <dbReference type="EMBL" id="SEW28756.1"/>
    </source>
</evidence>
<keyword evidence="3" id="KW-1185">Reference proteome</keyword>
<dbReference type="AlphaFoldDB" id="A0A1I0QND6"/>
<dbReference type="OrthoDB" id="206274at2157"/>
<gene>
    <name evidence="2" type="ORF">SAMN04487945_2769</name>
</gene>
<reference evidence="2 3" key="1">
    <citation type="submission" date="2016-10" db="EMBL/GenBank/DDBJ databases">
        <authorList>
            <person name="de Groot N.N."/>
        </authorList>
    </citation>
    <scope>NUCLEOTIDE SEQUENCE [LARGE SCALE GENOMIC DNA]</scope>
    <source>
        <strain evidence="2 3">CGMCC 1.5337</strain>
    </source>
</reference>
<dbReference type="RefSeq" id="WP_089670056.1">
    <property type="nucleotide sequence ID" value="NZ_FOJA01000001.1"/>
</dbReference>
<dbReference type="InterPro" id="IPR055975">
    <property type="entry name" value="DUF7553"/>
</dbReference>
<evidence type="ECO:0000256" key="1">
    <source>
        <dbReference type="SAM" id="MobiDB-lite"/>
    </source>
</evidence>
<dbReference type="Proteomes" id="UP000198518">
    <property type="component" value="Unassembled WGS sequence"/>
</dbReference>
<dbReference type="Pfam" id="PF24430">
    <property type="entry name" value="DUF7553"/>
    <property type="match status" value="1"/>
</dbReference>
<dbReference type="EMBL" id="FOJA01000001">
    <property type="protein sequence ID" value="SEW28756.1"/>
    <property type="molecule type" value="Genomic_DNA"/>
</dbReference>
<dbReference type="STRING" id="355548.SAMN04487945_2769"/>
<proteinExistence type="predicted"/>
<protein>
    <submittedName>
        <fullName evidence="2">Uncharacterized protein</fullName>
    </submittedName>
</protein>
<organism evidence="2 3">
    <name type="scientific">Halobacterium jilantaiense</name>
    <dbReference type="NCBI Taxonomy" id="355548"/>
    <lineage>
        <taxon>Archaea</taxon>
        <taxon>Methanobacteriati</taxon>
        <taxon>Methanobacteriota</taxon>
        <taxon>Stenosarchaea group</taxon>
        <taxon>Halobacteria</taxon>
        <taxon>Halobacteriales</taxon>
        <taxon>Halobacteriaceae</taxon>
        <taxon>Halobacterium</taxon>
    </lineage>
</organism>
<feature type="region of interest" description="Disordered" evidence="1">
    <location>
        <begin position="19"/>
        <end position="74"/>
    </location>
</feature>
<name>A0A1I0QND6_9EURY</name>
<evidence type="ECO:0000313" key="3">
    <source>
        <dbReference type="Proteomes" id="UP000198518"/>
    </source>
</evidence>
<feature type="compositionally biased region" description="Basic and acidic residues" evidence="1">
    <location>
        <begin position="30"/>
        <end position="53"/>
    </location>
</feature>
<accession>A0A1I0QND6</accession>
<sequence>MNRHFTDAAYYVRRAAEEAATGLRTELQPVEDRARSLTGREAERDPTTRERVRQRASSAEQEARQAVRRVRQRT</sequence>